<organism evidence="2">
    <name type="scientific">Vibrio chaetopteri</name>
    <dbReference type="NCBI Taxonomy" id="3016528"/>
    <lineage>
        <taxon>Bacteria</taxon>
        <taxon>Pseudomonadati</taxon>
        <taxon>Pseudomonadota</taxon>
        <taxon>Gammaproteobacteria</taxon>
        <taxon>Vibrionales</taxon>
        <taxon>Vibrionaceae</taxon>
        <taxon>Vibrio</taxon>
    </lineage>
</organism>
<gene>
    <name evidence="2" type="ORF">PG915_18435</name>
</gene>
<feature type="signal peptide" evidence="1">
    <location>
        <begin position="1"/>
        <end position="27"/>
    </location>
</feature>
<keyword evidence="1" id="KW-0732">Signal</keyword>
<protein>
    <submittedName>
        <fullName evidence="2">Uncharacterized protein</fullName>
    </submittedName>
</protein>
<dbReference type="RefSeq" id="WP_353499869.1">
    <property type="nucleotide sequence ID" value="NZ_CP115921.1"/>
</dbReference>
<reference evidence="2" key="1">
    <citation type="submission" date="2023-01" db="EMBL/GenBank/DDBJ databases">
        <title>Vibrio sp. CB1-14 genome sequencing.</title>
        <authorList>
            <person name="Otstavnykh N."/>
            <person name="Isaeva M."/>
            <person name="Meleshko D."/>
        </authorList>
    </citation>
    <scope>NUCLEOTIDE SEQUENCE</scope>
    <source>
        <strain evidence="2">CB1-14</strain>
    </source>
</reference>
<dbReference type="AlphaFoldDB" id="A0AAU8BSX2"/>
<sequence>MKTLYTKSKRTLLSAILVASFSTSAFAIEVEGSELATYTGKQVFAHYNVDDNLPKLAMSSLLQGEHLVEYATRTVKVGDEVRESQVYLVKDTDTKGNIDLRIKYRKDQLDEQEDVISEIEAFTRTEYRLRNYVDSYDVNSVKAVEKDDGEVIISFDYSKYGLPQDIAYFRFLSVELKLIDNQPVSMTIYNRKPFDYDKYKVTSYEQVIHFNTLPSGKVIIADKKTTINGNHKKKPVTITNFISPVAIYEDKTGVNIMDHERLEQVSDPRMIEQSVDLDRIFPLMGDMVRRQGIDVPLPFGISASYRSQDMNIAFNDFVIQDVRLNDIFDPFGSIGVVNAESFTLRGDVNILPFWNVFGLVGKINVDANVDAEYTGEVGETIRDKLNNKLPHLGDAFCREITVLCDTGRLNVPLHLEYDMAGVGTTLSVGYKEFFASVTGTYTKTRLKGSGRWGDGIVTLQPMLGYQLVDYRTQIFVGAEYQGLDSRMDGHVVAGDIEFDYDVGVKLNNWAYLVGFNKQIGKNYNLSVLYNKGETRNSMTLNFGYRF</sequence>
<feature type="chain" id="PRO_5044009146" evidence="1">
    <location>
        <begin position="28"/>
        <end position="546"/>
    </location>
</feature>
<evidence type="ECO:0000313" key="2">
    <source>
        <dbReference type="EMBL" id="XCD18728.1"/>
    </source>
</evidence>
<proteinExistence type="predicted"/>
<dbReference type="KEGG" id="vck:PG915_18435"/>
<evidence type="ECO:0000256" key="1">
    <source>
        <dbReference type="SAM" id="SignalP"/>
    </source>
</evidence>
<name>A0AAU8BSX2_9VIBR</name>
<accession>A0AAU8BSX2</accession>
<dbReference type="EMBL" id="CP115921">
    <property type="protein sequence ID" value="XCD18728.1"/>
    <property type="molecule type" value="Genomic_DNA"/>
</dbReference>